<keyword evidence="1" id="KW-1133">Transmembrane helix</keyword>
<evidence type="ECO:0000313" key="2">
    <source>
        <dbReference type="EMBL" id="RNA35398.1"/>
    </source>
</evidence>
<keyword evidence="1" id="KW-0812">Transmembrane</keyword>
<proteinExistence type="predicted"/>
<dbReference type="EMBL" id="REGN01001329">
    <property type="protein sequence ID" value="RNA35398.1"/>
    <property type="molecule type" value="Genomic_DNA"/>
</dbReference>
<gene>
    <name evidence="2" type="ORF">BpHYR1_023065</name>
</gene>
<feature type="transmembrane region" description="Helical" evidence="1">
    <location>
        <begin position="92"/>
        <end position="113"/>
    </location>
</feature>
<reference evidence="2 3" key="1">
    <citation type="journal article" date="2018" name="Sci. Rep.">
        <title>Genomic signatures of local adaptation to the degree of environmental predictability in rotifers.</title>
        <authorList>
            <person name="Franch-Gras L."/>
            <person name="Hahn C."/>
            <person name="Garcia-Roger E.M."/>
            <person name="Carmona M.J."/>
            <person name="Serra M."/>
            <person name="Gomez A."/>
        </authorList>
    </citation>
    <scope>NUCLEOTIDE SEQUENCE [LARGE SCALE GENOMIC DNA]</scope>
    <source>
        <strain evidence="2">HYR1</strain>
    </source>
</reference>
<dbReference type="AlphaFoldDB" id="A0A3M7SIN2"/>
<evidence type="ECO:0000313" key="3">
    <source>
        <dbReference type="Proteomes" id="UP000276133"/>
    </source>
</evidence>
<keyword evidence="3" id="KW-1185">Reference proteome</keyword>
<sequence length="123" mass="14870">MKNTNKPELKSFLKYFDYYSFEGGSKLIRPQKVDRAMINGKEYHTHNYDRQFESQNCSTIEECAKHIDKFFQIVNYDNKLCLINFEKIRGRCVFCMFFCIMLWMNLLKISSVFEELQYKPEKT</sequence>
<comment type="caution">
    <text evidence="2">The sequence shown here is derived from an EMBL/GenBank/DDBJ whole genome shotgun (WGS) entry which is preliminary data.</text>
</comment>
<protein>
    <submittedName>
        <fullName evidence="2">Uncharacterized protein</fullName>
    </submittedName>
</protein>
<name>A0A3M7SIN2_BRAPC</name>
<evidence type="ECO:0000256" key="1">
    <source>
        <dbReference type="SAM" id="Phobius"/>
    </source>
</evidence>
<keyword evidence="1" id="KW-0472">Membrane</keyword>
<organism evidence="2 3">
    <name type="scientific">Brachionus plicatilis</name>
    <name type="common">Marine rotifer</name>
    <name type="synonym">Brachionus muelleri</name>
    <dbReference type="NCBI Taxonomy" id="10195"/>
    <lineage>
        <taxon>Eukaryota</taxon>
        <taxon>Metazoa</taxon>
        <taxon>Spiralia</taxon>
        <taxon>Gnathifera</taxon>
        <taxon>Rotifera</taxon>
        <taxon>Eurotatoria</taxon>
        <taxon>Monogononta</taxon>
        <taxon>Pseudotrocha</taxon>
        <taxon>Ploima</taxon>
        <taxon>Brachionidae</taxon>
        <taxon>Brachionus</taxon>
    </lineage>
</organism>
<dbReference type="Proteomes" id="UP000276133">
    <property type="component" value="Unassembled WGS sequence"/>
</dbReference>
<accession>A0A3M7SIN2</accession>